<sequence length="273" mass="28739">MKIFVTIVALVAAANAQAVVPVMQQNQILPPGQVPTEYGPPPPVQPLTPFNAPLDGYYGYNPYINPYNPGFYPQAPFLHPAYNNFNPLAYQVAMPNPYAYPGAYPQLPQLYPGQVPQLPQQVPFPGQVPQLPQQVPFPGQVPQLPGPIPPFARQQQLNVQPQQQPQVRPHSPAPSVSYSSFQLQHPAQPAKPAVALAGPVQGVNGAPKPVSTPQHASGNQAAAYGSAFGKYVSAASNNAAAAVPQQPGTVLTAPALPGRGVNQNGALGVNVAQ</sequence>
<accession>A0ABD1D0H5</accession>
<evidence type="ECO:0000256" key="1">
    <source>
        <dbReference type="SAM" id="MobiDB-lite"/>
    </source>
</evidence>
<proteinExistence type="predicted"/>
<evidence type="ECO:0000313" key="4">
    <source>
        <dbReference type="Proteomes" id="UP001562425"/>
    </source>
</evidence>
<feature type="region of interest" description="Disordered" evidence="1">
    <location>
        <begin position="156"/>
        <end position="191"/>
    </location>
</feature>
<evidence type="ECO:0000313" key="3">
    <source>
        <dbReference type="EMBL" id="KAL1385358.1"/>
    </source>
</evidence>
<dbReference type="EMBL" id="JBEHCU010008295">
    <property type="protein sequence ID" value="KAL1385358.1"/>
    <property type="molecule type" value="Genomic_DNA"/>
</dbReference>
<feature type="signal peptide" evidence="2">
    <location>
        <begin position="1"/>
        <end position="16"/>
    </location>
</feature>
<feature type="compositionally biased region" description="Low complexity" evidence="1">
    <location>
        <begin position="156"/>
        <end position="167"/>
    </location>
</feature>
<protein>
    <submittedName>
        <fullName evidence="3">Uncharacterized protein</fullName>
    </submittedName>
</protein>
<gene>
    <name evidence="3" type="ORF">pipiens_012949</name>
</gene>
<feature type="compositionally biased region" description="Polar residues" evidence="1">
    <location>
        <begin position="174"/>
        <end position="185"/>
    </location>
</feature>
<feature type="chain" id="PRO_5044892705" evidence="2">
    <location>
        <begin position="17"/>
        <end position="273"/>
    </location>
</feature>
<reference evidence="3 4" key="1">
    <citation type="submission" date="2024-05" db="EMBL/GenBank/DDBJ databases">
        <title>Culex pipiens pipiens assembly and annotation.</title>
        <authorList>
            <person name="Alout H."/>
            <person name="Durand T."/>
        </authorList>
    </citation>
    <scope>NUCLEOTIDE SEQUENCE [LARGE SCALE GENOMIC DNA]</scope>
    <source>
        <strain evidence="3">HA-2024</strain>
        <tissue evidence="3">Whole body</tissue>
    </source>
</reference>
<organism evidence="3 4">
    <name type="scientific">Culex pipiens pipiens</name>
    <name type="common">Northern house mosquito</name>
    <dbReference type="NCBI Taxonomy" id="38569"/>
    <lineage>
        <taxon>Eukaryota</taxon>
        <taxon>Metazoa</taxon>
        <taxon>Ecdysozoa</taxon>
        <taxon>Arthropoda</taxon>
        <taxon>Hexapoda</taxon>
        <taxon>Insecta</taxon>
        <taxon>Pterygota</taxon>
        <taxon>Neoptera</taxon>
        <taxon>Endopterygota</taxon>
        <taxon>Diptera</taxon>
        <taxon>Nematocera</taxon>
        <taxon>Culicoidea</taxon>
        <taxon>Culicidae</taxon>
        <taxon>Culicinae</taxon>
        <taxon>Culicini</taxon>
        <taxon>Culex</taxon>
        <taxon>Culex</taxon>
    </lineage>
</organism>
<comment type="caution">
    <text evidence="3">The sequence shown here is derived from an EMBL/GenBank/DDBJ whole genome shotgun (WGS) entry which is preliminary data.</text>
</comment>
<name>A0ABD1D0H5_CULPP</name>
<dbReference type="AlphaFoldDB" id="A0ABD1D0H5"/>
<keyword evidence="2" id="KW-0732">Signal</keyword>
<evidence type="ECO:0000256" key="2">
    <source>
        <dbReference type="SAM" id="SignalP"/>
    </source>
</evidence>
<dbReference type="Proteomes" id="UP001562425">
    <property type="component" value="Unassembled WGS sequence"/>
</dbReference>
<keyword evidence="4" id="KW-1185">Reference proteome</keyword>